<evidence type="ECO:0000256" key="5">
    <source>
        <dbReference type="ARBA" id="ARBA00023136"/>
    </source>
</evidence>
<dbReference type="InterPro" id="IPR007168">
    <property type="entry name" value="Phageshock_PspC_N"/>
</dbReference>
<evidence type="ECO:0000313" key="8">
    <source>
        <dbReference type="EMBL" id="SJN28359.1"/>
    </source>
</evidence>
<dbReference type="AlphaFoldDB" id="A0A1R4J8Q7"/>
<dbReference type="PANTHER" id="PTHR33885">
    <property type="entry name" value="PHAGE SHOCK PROTEIN C"/>
    <property type="match status" value="1"/>
</dbReference>
<feature type="domain" description="Phage shock protein PspC N-terminal" evidence="7">
    <location>
        <begin position="6"/>
        <end position="58"/>
    </location>
</feature>
<dbReference type="Pfam" id="PF04024">
    <property type="entry name" value="PspC"/>
    <property type="match status" value="1"/>
</dbReference>
<evidence type="ECO:0000259" key="7">
    <source>
        <dbReference type="Pfam" id="PF04024"/>
    </source>
</evidence>
<dbReference type="GO" id="GO:0005886">
    <property type="term" value="C:plasma membrane"/>
    <property type="evidence" value="ECO:0007669"/>
    <property type="project" value="UniProtKB-SubCell"/>
</dbReference>
<proteinExistence type="predicted"/>
<accession>A0A1R4J8Q7</accession>
<keyword evidence="3 6" id="KW-0812">Transmembrane</keyword>
<organism evidence="8 9">
    <name type="scientific">Marinilactibacillus psychrotolerans 42ea</name>
    <dbReference type="NCBI Taxonomy" id="1255609"/>
    <lineage>
        <taxon>Bacteria</taxon>
        <taxon>Bacillati</taxon>
        <taxon>Bacillota</taxon>
        <taxon>Bacilli</taxon>
        <taxon>Lactobacillales</taxon>
        <taxon>Carnobacteriaceae</taxon>
        <taxon>Marinilactibacillus</taxon>
    </lineage>
</organism>
<feature type="transmembrane region" description="Helical" evidence="6">
    <location>
        <begin position="36"/>
        <end position="55"/>
    </location>
</feature>
<dbReference type="EMBL" id="FUKW01000069">
    <property type="protein sequence ID" value="SJN28359.1"/>
    <property type="molecule type" value="Genomic_DNA"/>
</dbReference>
<dbReference type="PANTHER" id="PTHR33885:SF3">
    <property type="entry name" value="PHAGE SHOCK PROTEIN C"/>
    <property type="match status" value="1"/>
</dbReference>
<dbReference type="Proteomes" id="UP000195611">
    <property type="component" value="Unassembled WGS sequence"/>
</dbReference>
<evidence type="ECO:0000313" key="9">
    <source>
        <dbReference type="Proteomes" id="UP000195611"/>
    </source>
</evidence>
<sequence>MKMGGKLTKSSTDRVFSGVCGGIAEFTGISAWAIRILFLLLPSNLLIYIILAFVMPEED</sequence>
<evidence type="ECO:0000256" key="6">
    <source>
        <dbReference type="SAM" id="Phobius"/>
    </source>
</evidence>
<evidence type="ECO:0000256" key="2">
    <source>
        <dbReference type="ARBA" id="ARBA00022475"/>
    </source>
</evidence>
<name>A0A1R4J8Q7_9LACT</name>
<keyword evidence="2" id="KW-1003">Cell membrane</keyword>
<evidence type="ECO:0000256" key="1">
    <source>
        <dbReference type="ARBA" id="ARBA00004162"/>
    </source>
</evidence>
<protein>
    <recommendedName>
        <fullName evidence="7">Phage shock protein PspC N-terminal domain-containing protein</fullName>
    </recommendedName>
</protein>
<evidence type="ECO:0000256" key="4">
    <source>
        <dbReference type="ARBA" id="ARBA00022989"/>
    </source>
</evidence>
<keyword evidence="4 6" id="KW-1133">Transmembrane helix</keyword>
<gene>
    <name evidence="8" type="ORF">FM115_04375</name>
</gene>
<keyword evidence="5 6" id="KW-0472">Membrane</keyword>
<comment type="subcellular location">
    <subcellularLocation>
        <location evidence="1">Cell membrane</location>
        <topology evidence="1">Single-pass membrane protein</topology>
    </subcellularLocation>
</comment>
<evidence type="ECO:0000256" key="3">
    <source>
        <dbReference type="ARBA" id="ARBA00022692"/>
    </source>
</evidence>
<dbReference type="InterPro" id="IPR052027">
    <property type="entry name" value="PspC"/>
</dbReference>
<reference evidence="8 9" key="1">
    <citation type="submission" date="2017-02" db="EMBL/GenBank/DDBJ databases">
        <authorList>
            <person name="Peterson S.W."/>
        </authorList>
    </citation>
    <scope>NUCLEOTIDE SEQUENCE [LARGE SCALE GENOMIC DNA]</scope>
    <source>
        <strain evidence="8 9">42ea</strain>
    </source>
</reference>